<name>A0ABR3FNZ4_9AGAR</name>
<evidence type="ECO:0000313" key="4">
    <source>
        <dbReference type="Proteomes" id="UP001465976"/>
    </source>
</evidence>
<evidence type="ECO:0000256" key="1">
    <source>
        <dbReference type="SAM" id="Coils"/>
    </source>
</evidence>
<comment type="caution">
    <text evidence="3">The sequence shown here is derived from an EMBL/GenBank/DDBJ whole genome shotgun (WGS) entry which is preliminary data.</text>
</comment>
<dbReference type="Gene3D" id="1.20.1280.50">
    <property type="match status" value="1"/>
</dbReference>
<evidence type="ECO:0000313" key="3">
    <source>
        <dbReference type="EMBL" id="KAL0576982.1"/>
    </source>
</evidence>
<protein>
    <recommendedName>
        <fullName evidence="2">F-box domain-containing protein</fullName>
    </recommendedName>
</protein>
<gene>
    <name evidence="3" type="ORF">V5O48_004992</name>
</gene>
<reference evidence="3 4" key="1">
    <citation type="submission" date="2024-02" db="EMBL/GenBank/DDBJ databases">
        <title>A draft genome for the cacao thread blight pathogen Marasmius crinis-equi.</title>
        <authorList>
            <person name="Cohen S.P."/>
            <person name="Baruah I.K."/>
            <person name="Amoako-Attah I."/>
            <person name="Bukari Y."/>
            <person name="Meinhardt L.W."/>
            <person name="Bailey B.A."/>
        </authorList>
    </citation>
    <scope>NUCLEOTIDE SEQUENCE [LARGE SCALE GENOMIC DNA]</scope>
    <source>
        <strain evidence="3 4">GH-76</strain>
    </source>
</reference>
<keyword evidence="1" id="KW-0175">Coiled coil</keyword>
<dbReference type="InterPro" id="IPR001810">
    <property type="entry name" value="F-box_dom"/>
</dbReference>
<accession>A0ABR3FNZ4</accession>
<keyword evidence="4" id="KW-1185">Reference proteome</keyword>
<evidence type="ECO:0000259" key="2">
    <source>
        <dbReference type="Pfam" id="PF12937"/>
    </source>
</evidence>
<organism evidence="3 4">
    <name type="scientific">Marasmius crinis-equi</name>
    <dbReference type="NCBI Taxonomy" id="585013"/>
    <lineage>
        <taxon>Eukaryota</taxon>
        <taxon>Fungi</taxon>
        <taxon>Dikarya</taxon>
        <taxon>Basidiomycota</taxon>
        <taxon>Agaricomycotina</taxon>
        <taxon>Agaricomycetes</taxon>
        <taxon>Agaricomycetidae</taxon>
        <taxon>Agaricales</taxon>
        <taxon>Marasmiineae</taxon>
        <taxon>Marasmiaceae</taxon>
        <taxon>Marasmius</taxon>
    </lineage>
</organism>
<dbReference type="EMBL" id="JBAHYK010000185">
    <property type="protein sequence ID" value="KAL0576982.1"/>
    <property type="molecule type" value="Genomic_DNA"/>
</dbReference>
<feature type="domain" description="F-box" evidence="2">
    <location>
        <begin position="82"/>
        <end position="139"/>
    </location>
</feature>
<dbReference type="Proteomes" id="UP001465976">
    <property type="component" value="Unassembled WGS sequence"/>
</dbReference>
<feature type="coiled-coil region" evidence="1">
    <location>
        <begin position="30"/>
        <end position="64"/>
    </location>
</feature>
<dbReference type="Pfam" id="PF12937">
    <property type="entry name" value="F-box-like"/>
    <property type="match status" value="1"/>
</dbReference>
<proteinExistence type="predicted"/>
<sequence length="525" mass="58793">MDIDVELPRSNRSLPQLSRLWRGAVTSHDRQIIERYLRDAENDMGNYEAEISKLKATILTLEAIQTGLRKTMGKYKALLAPIHRLPSEVLLEIFVRHCEQNSLGGYDCKYLPAACTVSSVCGRWREIAIAAPRLWSSFTIDFGAWSLYHGVEGTQKAADLTRLFLHRSKTAPLDIRILLDVRAGFDCQPTLELIYAASERWYKFQTHFSEIVAESLTGHLELPNLQHLTLRTRLLMGTPRNTILNQFAYCPLLSSVSLDLAGGAANRVHLPWSQLRDMELLDGCPAAPAFSVIPWCPQLCRLILIDVDNDQQPYQGPRVVSHTIRSLSMQSARGGSEANITLAKHLTFPALSSLEIINGWERMLPTRRPEEETHLKEFISRSGCSITSLRLQAVSLTDEEVLRLLRLIPMLKSLAIGEYLHEPTNRIITHSFSEQLFIDQETSADASHALLPLLTELRLSIHANGLDEQALLDALTSRLTPSSKCLSTVNIALIAKEKPLAGPLSLLQCFRHVGLCFNLSHTSVD</sequence>